<organism evidence="2 3">
    <name type="scientific">Saitozyma podzolica</name>
    <dbReference type="NCBI Taxonomy" id="1890683"/>
    <lineage>
        <taxon>Eukaryota</taxon>
        <taxon>Fungi</taxon>
        <taxon>Dikarya</taxon>
        <taxon>Basidiomycota</taxon>
        <taxon>Agaricomycotina</taxon>
        <taxon>Tremellomycetes</taxon>
        <taxon>Tremellales</taxon>
        <taxon>Trimorphomycetaceae</taxon>
        <taxon>Saitozyma</taxon>
    </lineage>
</organism>
<reference evidence="2 3" key="1">
    <citation type="submission" date="2018-11" db="EMBL/GenBank/DDBJ databases">
        <title>Genome sequence of Saitozyma podzolica DSM 27192.</title>
        <authorList>
            <person name="Aliyu H."/>
            <person name="Gorte O."/>
            <person name="Ochsenreither K."/>
        </authorList>
    </citation>
    <scope>NUCLEOTIDE SEQUENCE [LARGE SCALE GENOMIC DNA]</scope>
    <source>
        <strain evidence="2 3">DSM 27192</strain>
    </source>
</reference>
<dbReference type="AlphaFoldDB" id="A0A427YJ68"/>
<accession>A0A427YJ68</accession>
<comment type="caution">
    <text evidence="2">The sequence shown here is derived from an EMBL/GenBank/DDBJ whole genome shotgun (WGS) entry which is preliminary data.</text>
</comment>
<evidence type="ECO:0000313" key="3">
    <source>
        <dbReference type="Proteomes" id="UP000279259"/>
    </source>
</evidence>
<gene>
    <name evidence="2" type="ORF">EHS25_010295</name>
</gene>
<dbReference type="OrthoDB" id="2584121at2759"/>
<feature type="region of interest" description="Disordered" evidence="1">
    <location>
        <begin position="138"/>
        <end position="167"/>
    </location>
</feature>
<feature type="compositionally biased region" description="Low complexity" evidence="1">
    <location>
        <begin position="157"/>
        <end position="167"/>
    </location>
</feature>
<proteinExistence type="predicted"/>
<dbReference type="Proteomes" id="UP000279259">
    <property type="component" value="Unassembled WGS sequence"/>
</dbReference>
<protein>
    <submittedName>
        <fullName evidence="2">Uncharacterized protein</fullName>
    </submittedName>
</protein>
<dbReference type="EMBL" id="RSCD01000009">
    <property type="protein sequence ID" value="RSH91119.1"/>
    <property type="molecule type" value="Genomic_DNA"/>
</dbReference>
<sequence length="262" mass="29391">MTEYSPLDDYDQEHLGWYKLLREMQDGACLPHILSGKLRHLVDGSGFEDDTLFCEWAYFIDFENKTLTVETGDKFSQDSEKAVVAFNHLHPGWMGAYQRRRRTWEGDDNDEEEEVEDEGHHFAPAIGYIEPSADKFARAEEDEAEAVAEAEHHRHNTSAVSTESSTSVITETIESAAGTPTPTAGSSRDEQPVLTPMTIPESRKRRLSALELGGTTIERTSRVNPYLDFLNNTRVVHVTPGAMISQRMRGQVINADVSSMSI</sequence>
<keyword evidence="3" id="KW-1185">Reference proteome</keyword>
<evidence type="ECO:0000256" key="1">
    <source>
        <dbReference type="SAM" id="MobiDB-lite"/>
    </source>
</evidence>
<name>A0A427YJ68_9TREE</name>
<evidence type="ECO:0000313" key="2">
    <source>
        <dbReference type="EMBL" id="RSH91119.1"/>
    </source>
</evidence>